<keyword evidence="2" id="KW-1185">Reference proteome</keyword>
<dbReference type="Proteomes" id="UP000814033">
    <property type="component" value="Unassembled WGS sequence"/>
</dbReference>
<gene>
    <name evidence="1" type="ORF">FA95DRAFT_1565350</name>
</gene>
<evidence type="ECO:0000313" key="2">
    <source>
        <dbReference type="Proteomes" id="UP000814033"/>
    </source>
</evidence>
<dbReference type="EMBL" id="MU276121">
    <property type="protein sequence ID" value="KAI0041461.1"/>
    <property type="molecule type" value="Genomic_DNA"/>
</dbReference>
<comment type="caution">
    <text evidence="1">The sequence shown here is derived from an EMBL/GenBank/DDBJ whole genome shotgun (WGS) entry which is preliminary data.</text>
</comment>
<evidence type="ECO:0000313" key="1">
    <source>
        <dbReference type="EMBL" id="KAI0041461.1"/>
    </source>
</evidence>
<sequence length="961" mass="106531">MSTRQNKKRKAKPNRERTVTTLTGNDDAPQLHSSQSSFVVPTSPDDAAATSTLMSSPFSVASSAAGATNTIVPIPHNFQMPQTFSAFPYASYVPQPQPQHQQQPQFYPNPALPIGLGDLEALERLKETIKSNQHEIFRAFPQPGFLATLYQGPPQPPPPPSSSVPPHPEQVPPTVANSPEGPPGLSASASSGSLGPRVPALSWDPPSVNGKPGMSSGGPLSNTPNVLSHDFPTSMSAFTYPLPQTTGSARYDATTNGDTGAPASEPIRPAAGRPATPDTQRSRPVVVKIEPTSPVGPGPVSRDLGRSDTGKDDLRSRVDATWSARDRPPSPGRRRSDSDRSSYAPYRATYDRDRAGPPRSHDRDREYDRERERDRDRYRDRDWERDRRPNPRDYPGSLEPPRRPPPEDRHYEPSARPHDRKWDRRPSPPPPSDRRPDHRPEPPTDDKSTRPPSGAASARPVPPSDDRVPPPRPPVDNRRPAPPSNEDRARPVGGPTPPENARPVVPSATEPPAPPRSGVSLEERISRERAPSLQERISAGPVPPVAPVRIEPPRPAARPVPSLEERLSRAPEDRVPPTAVSTNAVRPNDEISRPRPVDPPRPNVPHDRDTRLPASIANDRDRFPPSVEDRARPASFNRAPSVSREDTRAPPPPRLPSPSAPSTTRPPTENHSYRREPSRERNPEYRPYYRSEFDRPLEDDRSSDHMDGAGRYGNSWSSSYNSRYPPRPEDRRAAPSPPRGEPPYVADADRRRDPDDYNRYYNRNTEDRSYWERKDRPPPPTRGGGNWDRDTYRDAQPYSRYDERDRPRERDRERDWSYNSYDAPRPYPPPAPPPPPPTSLPLSARINDTWTGAPGADSYPAPASRVRPHSPSPARDDGRPPLKRPRDDAYPAPASAEYYSPPGLGLGKEPLPAAAAPSLGEYPPPPPARRYDGPGEGAGVYRDYGGYDRDRRSPGASYARR</sequence>
<reference evidence="1" key="2">
    <citation type="journal article" date="2022" name="New Phytol.">
        <title>Evolutionary transition to the ectomycorrhizal habit in the genomes of a hyperdiverse lineage of mushroom-forming fungi.</title>
        <authorList>
            <person name="Looney B."/>
            <person name="Miyauchi S."/>
            <person name="Morin E."/>
            <person name="Drula E."/>
            <person name="Courty P.E."/>
            <person name="Kohler A."/>
            <person name="Kuo A."/>
            <person name="LaButti K."/>
            <person name="Pangilinan J."/>
            <person name="Lipzen A."/>
            <person name="Riley R."/>
            <person name="Andreopoulos W."/>
            <person name="He G."/>
            <person name="Johnson J."/>
            <person name="Nolan M."/>
            <person name="Tritt A."/>
            <person name="Barry K.W."/>
            <person name="Grigoriev I.V."/>
            <person name="Nagy L.G."/>
            <person name="Hibbett D."/>
            <person name="Henrissat B."/>
            <person name="Matheny P.B."/>
            <person name="Labbe J."/>
            <person name="Martin F.M."/>
        </authorList>
    </citation>
    <scope>NUCLEOTIDE SEQUENCE</scope>
    <source>
        <strain evidence="1">FP105234-sp</strain>
    </source>
</reference>
<proteinExistence type="predicted"/>
<accession>A0ACB8RCX5</accession>
<name>A0ACB8RCX5_9AGAM</name>
<organism evidence="1 2">
    <name type="scientific">Auriscalpium vulgare</name>
    <dbReference type="NCBI Taxonomy" id="40419"/>
    <lineage>
        <taxon>Eukaryota</taxon>
        <taxon>Fungi</taxon>
        <taxon>Dikarya</taxon>
        <taxon>Basidiomycota</taxon>
        <taxon>Agaricomycotina</taxon>
        <taxon>Agaricomycetes</taxon>
        <taxon>Russulales</taxon>
        <taxon>Auriscalpiaceae</taxon>
        <taxon>Auriscalpium</taxon>
    </lineage>
</organism>
<reference evidence="1" key="1">
    <citation type="submission" date="2021-02" db="EMBL/GenBank/DDBJ databases">
        <authorList>
            <consortium name="DOE Joint Genome Institute"/>
            <person name="Ahrendt S."/>
            <person name="Looney B.P."/>
            <person name="Miyauchi S."/>
            <person name="Morin E."/>
            <person name="Drula E."/>
            <person name="Courty P.E."/>
            <person name="Chicoki N."/>
            <person name="Fauchery L."/>
            <person name="Kohler A."/>
            <person name="Kuo A."/>
            <person name="Labutti K."/>
            <person name="Pangilinan J."/>
            <person name="Lipzen A."/>
            <person name="Riley R."/>
            <person name="Andreopoulos W."/>
            <person name="He G."/>
            <person name="Johnson J."/>
            <person name="Barry K.W."/>
            <person name="Grigoriev I.V."/>
            <person name="Nagy L."/>
            <person name="Hibbett D."/>
            <person name="Henrissat B."/>
            <person name="Matheny P.B."/>
            <person name="Labbe J."/>
            <person name="Martin F."/>
        </authorList>
    </citation>
    <scope>NUCLEOTIDE SEQUENCE</scope>
    <source>
        <strain evidence="1">FP105234-sp</strain>
    </source>
</reference>
<protein>
    <submittedName>
        <fullName evidence="1">Uncharacterized protein</fullName>
    </submittedName>
</protein>